<accession>A0A840YBV8</accession>
<comment type="caution">
    <text evidence="1">The sequence shown here is derived from an EMBL/GenBank/DDBJ whole genome shotgun (WGS) entry which is preliminary data.</text>
</comment>
<dbReference type="EMBL" id="JACIJF010000002">
    <property type="protein sequence ID" value="MBB5709509.1"/>
    <property type="molecule type" value="Genomic_DNA"/>
</dbReference>
<name>A0A840YBV8_9SPHN</name>
<organism evidence="1 2">
    <name type="scientific">Sphingomonas xinjiangensis</name>
    <dbReference type="NCBI Taxonomy" id="643568"/>
    <lineage>
        <taxon>Bacteria</taxon>
        <taxon>Pseudomonadati</taxon>
        <taxon>Pseudomonadota</taxon>
        <taxon>Alphaproteobacteria</taxon>
        <taxon>Sphingomonadales</taxon>
        <taxon>Sphingomonadaceae</taxon>
        <taxon>Sphingomonas</taxon>
    </lineage>
</organism>
<evidence type="ECO:0000313" key="2">
    <source>
        <dbReference type="Proteomes" id="UP000527143"/>
    </source>
</evidence>
<evidence type="ECO:0008006" key="3">
    <source>
        <dbReference type="Google" id="ProtNLM"/>
    </source>
</evidence>
<protein>
    <recommendedName>
        <fullName evidence="3">DUF3088 family protein</fullName>
    </recommendedName>
</protein>
<gene>
    <name evidence="1" type="ORF">FHT02_000731</name>
</gene>
<dbReference type="AlphaFoldDB" id="A0A840YBV8"/>
<keyword evidence="2" id="KW-1185">Reference proteome</keyword>
<evidence type="ECO:0000313" key="1">
    <source>
        <dbReference type="EMBL" id="MBB5709509.1"/>
    </source>
</evidence>
<sequence>MTKDRLFVLDTDWTDPAYGGERRFYCKDCVTVEGLLAAFPERAGSIEVIRLAWPRPRAALVEAIGEANQNLPALVWTQADGSTAFVNDQSGLLRALHERHGFPEPHP</sequence>
<dbReference type="Proteomes" id="UP000527143">
    <property type="component" value="Unassembled WGS sequence"/>
</dbReference>
<dbReference type="RefSeq" id="WP_184084361.1">
    <property type="nucleotide sequence ID" value="NZ_JACIJF010000002.1"/>
</dbReference>
<dbReference type="Pfam" id="PF11287">
    <property type="entry name" value="DUF3088"/>
    <property type="match status" value="1"/>
</dbReference>
<proteinExistence type="predicted"/>
<dbReference type="InterPro" id="IPR021439">
    <property type="entry name" value="DUF3088"/>
</dbReference>
<reference evidence="1 2" key="1">
    <citation type="submission" date="2020-08" db="EMBL/GenBank/DDBJ databases">
        <title>Genomic Encyclopedia of Type Strains, Phase IV (KMG-IV): sequencing the most valuable type-strain genomes for metagenomic binning, comparative biology and taxonomic classification.</title>
        <authorList>
            <person name="Goeker M."/>
        </authorList>
    </citation>
    <scope>NUCLEOTIDE SEQUENCE [LARGE SCALE GENOMIC DNA]</scope>
    <source>
        <strain evidence="1 2">DSM 26736</strain>
    </source>
</reference>